<sequence>MAEVSAQLVKQLREMTGAGFNECRNALIESGGDLEKAAEALRKKGIATAAKKSGRVANDGIVQTYMHHNGRMGVIVEVNSETDFVARNEQFRQFAKDLALHIANAAPRYLRREDVPQALIEKERQIQLERTIAEGKSEAVAAKIVDGRMNKWFEEIVLMEQPWFFDDSKKVSEVLTNLIAEIKENIVVRRFARFELGEDGASESAE</sequence>
<reference evidence="10 11" key="1">
    <citation type="submission" date="2017-11" db="EMBL/GenBank/DDBJ databases">
        <title>Evolution of Phototrophy in the Chloroflexi Phylum Driven by Horizontal Gene Transfer.</title>
        <authorList>
            <person name="Ward L.M."/>
            <person name="Hemp J."/>
            <person name="Shih P.M."/>
            <person name="Mcglynn S.E."/>
            <person name="Fischer W."/>
        </authorList>
    </citation>
    <scope>NUCLEOTIDE SEQUENCE [LARGE SCALE GENOMIC DNA]</scope>
    <source>
        <strain evidence="10">CP2_2F</strain>
    </source>
</reference>
<keyword evidence="6" id="KW-0963">Cytoplasm</keyword>
<evidence type="ECO:0000256" key="8">
    <source>
        <dbReference type="RuleBase" id="RU000643"/>
    </source>
</evidence>
<gene>
    <name evidence="6 10" type="primary">tsf</name>
    <name evidence="10" type="ORF">CUN51_04125</name>
</gene>
<dbReference type="PANTHER" id="PTHR11741:SF0">
    <property type="entry name" value="ELONGATION FACTOR TS, MITOCHONDRIAL"/>
    <property type="match status" value="1"/>
</dbReference>
<comment type="subcellular location">
    <subcellularLocation>
        <location evidence="6 8">Cytoplasm</location>
    </subcellularLocation>
</comment>
<dbReference type="InterPro" id="IPR009060">
    <property type="entry name" value="UBA-like_sf"/>
</dbReference>
<dbReference type="AlphaFoldDB" id="A0A2M8P1W1"/>
<dbReference type="Gene3D" id="1.10.8.10">
    <property type="entry name" value="DNA helicase RuvA subunit, C-terminal domain"/>
    <property type="match status" value="1"/>
</dbReference>
<proteinExistence type="inferred from homology"/>
<dbReference type="InterPro" id="IPR018101">
    <property type="entry name" value="Transl_elong_Ts_CS"/>
</dbReference>
<dbReference type="HAMAP" id="MF_00050">
    <property type="entry name" value="EF_Ts"/>
    <property type="match status" value="1"/>
</dbReference>
<evidence type="ECO:0000313" key="10">
    <source>
        <dbReference type="EMBL" id="PJF31524.1"/>
    </source>
</evidence>
<evidence type="ECO:0000256" key="6">
    <source>
        <dbReference type="HAMAP-Rule" id="MF_00050"/>
    </source>
</evidence>
<dbReference type="FunFam" id="1.10.8.10:FF:000001">
    <property type="entry name" value="Elongation factor Ts"/>
    <property type="match status" value="1"/>
</dbReference>
<dbReference type="FunFam" id="1.10.286.20:FF:000001">
    <property type="entry name" value="Elongation factor Ts"/>
    <property type="match status" value="1"/>
</dbReference>
<dbReference type="PROSITE" id="PS01127">
    <property type="entry name" value="EF_TS_2"/>
    <property type="match status" value="1"/>
</dbReference>
<comment type="function">
    <text evidence="5 6 7">Associates with the EF-Tu.GDP complex and induces the exchange of GDP to GTP. It remains bound to the aminoacyl-tRNA.EF-Tu.GTP complex up to the GTP hydrolysis stage on the ribosome.</text>
</comment>
<name>A0A2M8P1W1_9CHLR</name>
<dbReference type="Proteomes" id="UP000228921">
    <property type="component" value="Unassembled WGS sequence"/>
</dbReference>
<dbReference type="Gene3D" id="3.30.479.20">
    <property type="entry name" value="Elongation factor Ts, dimerisation domain"/>
    <property type="match status" value="1"/>
</dbReference>
<evidence type="ECO:0000256" key="2">
    <source>
        <dbReference type="ARBA" id="ARBA00016956"/>
    </source>
</evidence>
<dbReference type="InterPro" id="IPR014039">
    <property type="entry name" value="Transl_elong_EFTs/EF1B_dimer"/>
</dbReference>
<evidence type="ECO:0000259" key="9">
    <source>
        <dbReference type="Pfam" id="PF00889"/>
    </source>
</evidence>
<dbReference type="GO" id="GO:0005737">
    <property type="term" value="C:cytoplasm"/>
    <property type="evidence" value="ECO:0007669"/>
    <property type="project" value="UniProtKB-SubCell"/>
</dbReference>
<evidence type="ECO:0000256" key="5">
    <source>
        <dbReference type="ARBA" id="ARBA00025453"/>
    </source>
</evidence>
<dbReference type="GO" id="GO:0003746">
    <property type="term" value="F:translation elongation factor activity"/>
    <property type="evidence" value="ECO:0007669"/>
    <property type="project" value="UniProtKB-UniRule"/>
</dbReference>
<dbReference type="EMBL" id="PGTK01000003">
    <property type="protein sequence ID" value="PJF31524.1"/>
    <property type="molecule type" value="Genomic_DNA"/>
</dbReference>
<comment type="similarity">
    <text evidence="1 6 7">Belongs to the EF-Ts family.</text>
</comment>
<dbReference type="PANTHER" id="PTHR11741">
    <property type="entry name" value="ELONGATION FACTOR TS"/>
    <property type="match status" value="1"/>
</dbReference>
<dbReference type="Pfam" id="PF00889">
    <property type="entry name" value="EF_TS"/>
    <property type="match status" value="1"/>
</dbReference>
<dbReference type="SUPFAM" id="SSF54713">
    <property type="entry name" value="Elongation factor Ts (EF-Ts), dimerisation domain"/>
    <property type="match status" value="1"/>
</dbReference>
<organism evidence="10 11">
    <name type="scientific">Candidatus Thermofonsia Clade 1 bacterium</name>
    <dbReference type="NCBI Taxonomy" id="2364210"/>
    <lineage>
        <taxon>Bacteria</taxon>
        <taxon>Bacillati</taxon>
        <taxon>Chloroflexota</taxon>
        <taxon>Candidatus Thermofontia</taxon>
        <taxon>Candidatus Thermofonsia Clade 1</taxon>
    </lineage>
</organism>
<evidence type="ECO:0000256" key="3">
    <source>
        <dbReference type="ARBA" id="ARBA00022768"/>
    </source>
</evidence>
<feature type="domain" description="Translation elongation factor EFTs/EF1B dimerisation" evidence="9">
    <location>
        <begin position="51"/>
        <end position="198"/>
    </location>
</feature>
<evidence type="ECO:0000313" key="11">
    <source>
        <dbReference type="Proteomes" id="UP000228921"/>
    </source>
</evidence>
<evidence type="ECO:0000256" key="4">
    <source>
        <dbReference type="ARBA" id="ARBA00022917"/>
    </source>
</evidence>
<keyword evidence="4 6" id="KW-0648">Protein biosynthesis</keyword>
<dbReference type="NCBIfam" id="TIGR00116">
    <property type="entry name" value="tsf"/>
    <property type="match status" value="1"/>
</dbReference>
<dbReference type="Gene3D" id="1.10.286.20">
    <property type="match status" value="1"/>
</dbReference>
<dbReference type="CDD" id="cd14275">
    <property type="entry name" value="UBA_EF-Ts"/>
    <property type="match status" value="1"/>
</dbReference>
<dbReference type="SUPFAM" id="SSF46934">
    <property type="entry name" value="UBA-like"/>
    <property type="match status" value="1"/>
</dbReference>
<accession>A0A2M8P1W1</accession>
<protein>
    <recommendedName>
        <fullName evidence="2 6">Elongation factor Ts</fullName>
        <shortName evidence="6">EF-Ts</shortName>
    </recommendedName>
</protein>
<comment type="caution">
    <text evidence="10">The sequence shown here is derived from an EMBL/GenBank/DDBJ whole genome shotgun (WGS) entry which is preliminary data.</text>
</comment>
<evidence type="ECO:0000256" key="1">
    <source>
        <dbReference type="ARBA" id="ARBA00005532"/>
    </source>
</evidence>
<dbReference type="InterPro" id="IPR001816">
    <property type="entry name" value="Transl_elong_EFTs/EF1B"/>
</dbReference>
<evidence type="ECO:0000256" key="7">
    <source>
        <dbReference type="RuleBase" id="RU000642"/>
    </source>
</evidence>
<dbReference type="InterPro" id="IPR036402">
    <property type="entry name" value="EF-Ts_dimer_sf"/>
</dbReference>
<feature type="region of interest" description="Involved in Mg(2+) ion dislocation from EF-Tu" evidence="6">
    <location>
        <begin position="82"/>
        <end position="85"/>
    </location>
</feature>
<keyword evidence="3 6" id="KW-0251">Elongation factor</keyword>